<gene>
    <name evidence="3" type="ORF">HQ865_17330</name>
</gene>
<proteinExistence type="predicted"/>
<dbReference type="AlphaFoldDB" id="A0A7D4TQL8"/>
<feature type="region of interest" description="Disordered" evidence="1">
    <location>
        <begin position="1"/>
        <end position="20"/>
    </location>
</feature>
<keyword evidence="2" id="KW-1133">Transmembrane helix</keyword>
<dbReference type="RefSeq" id="WP_173416114.1">
    <property type="nucleotide sequence ID" value="NZ_CP054139.1"/>
</dbReference>
<evidence type="ECO:0000313" key="4">
    <source>
        <dbReference type="Proteomes" id="UP000505355"/>
    </source>
</evidence>
<feature type="transmembrane region" description="Helical" evidence="2">
    <location>
        <begin position="65"/>
        <end position="83"/>
    </location>
</feature>
<organism evidence="3 4">
    <name type="scientific">Mucilaginibacter mali</name>
    <dbReference type="NCBI Taxonomy" id="2740462"/>
    <lineage>
        <taxon>Bacteria</taxon>
        <taxon>Pseudomonadati</taxon>
        <taxon>Bacteroidota</taxon>
        <taxon>Sphingobacteriia</taxon>
        <taxon>Sphingobacteriales</taxon>
        <taxon>Sphingobacteriaceae</taxon>
        <taxon>Mucilaginibacter</taxon>
    </lineage>
</organism>
<dbReference type="KEGG" id="mmab:HQ865_17330"/>
<keyword evidence="2" id="KW-0812">Transmembrane</keyword>
<reference evidence="3 4" key="1">
    <citation type="submission" date="2020-05" db="EMBL/GenBank/DDBJ databases">
        <title>Mucilaginibacter mali sp. nov.</title>
        <authorList>
            <person name="Kim H.S."/>
            <person name="Lee K.C."/>
            <person name="Suh M.K."/>
            <person name="Kim J.-S."/>
            <person name="Han K.-I."/>
            <person name="Eom M.K."/>
            <person name="Shin Y.K."/>
            <person name="Lee J.-S."/>
        </authorList>
    </citation>
    <scope>NUCLEOTIDE SEQUENCE [LARGE SCALE GENOMIC DNA]</scope>
    <source>
        <strain evidence="3 4">G2-14</strain>
    </source>
</reference>
<evidence type="ECO:0000256" key="2">
    <source>
        <dbReference type="SAM" id="Phobius"/>
    </source>
</evidence>
<feature type="transmembrane region" description="Helical" evidence="2">
    <location>
        <begin position="33"/>
        <end position="53"/>
    </location>
</feature>
<sequence>MEDQYTEPEEQPEDIQDEDEQEGAVELYSKWPIRLFSLFFSPIFGGILLMINLRKVGYKQAGTRVLLFSIAYTFATAILLGGMGITGGIIPIVFNLMGGVILSDYYYKKYFPDDDYYPRPVWGALAVALLVYFSIFMAMYYSGTLPPEIIKVLNKK</sequence>
<accession>A0A7D4TQL8</accession>
<protein>
    <submittedName>
        <fullName evidence="3">Uncharacterized protein</fullName>
    </submittedName>
</protein>
<keyword evidence="4" id="KW-1185">Reference proteome</keyword>
<dbReference type="Proteomes" id="UP000505355">
    <property type="component" value="Chromosome"/>
</dbReference>
<name>A0A7D4TQL8_9SPHI</name>
<evidence type="ECO:0000256" key="1">
    <source>
        <dbReference type="SAM" id="MobiDB-lite"/>
    </source>
</evidence>
<feature type="transmembrane region" description="Helical" evidence="2">
    <location>
        <begin position="119"/>
        <end position="141"/>
    </location>
</feature>
<dbReference type="EMBL" id="CP054139">
    <property type="protein sequence ID" value="QKJ31454.1"/>
    <property type="molecule type" value="Genomic_DNA"/>
</dbReference>
<keyword evidence="2" id="KW-0472">Membrane</keyword>
<evidence type="ECO:0000313" key="3">
    <source>
        <dbReference type="EMBL" id="QKJ31454.1"/>
    </source>
</evidence>